<keyword evidence="1" id="KW-0812">Transmembrane</keyword>
<name>A0A380H7B4_9STAP</name>
<evidence type="ECO:0000313" key="2">
    <source>
        <dbReference type="EMBL" id="SUM72085.1"/>
    </source>
</evidence>
<proteinExistence type="predicted"/>
<evidence type="ECO:0000313" key="3">
    <source>
        <dbReference type="Proteomes" id="UP000255425"/>
    </source>
</evidence>
<organism evidence="2 3">
    <name type="scientific">Staphylococcus saccharolyticus</name>
    <dbReference type="NCBI Taxonomy" id="33028"/>
    <lineage>
        <taxon>Bacteria</taxon>
        <taxon>Bacillati</taxon>
        <taxon>Bacillota</taxon>
        <taxon>Bacilli</taxon>
        <taxon>Bacillales</taxon>
        <taxon>Staphylococcaceae</taxon>
        <taxon>Staphylococcus</taxon>
    </lineage>
</organism>
<evidence type="ECO:0000256" key="1">
    <source>
        <dbReference type="SAM" id="Phobius"/>
    </source>
</evidence>
<dbReference type="EMBL" id="UHDZ01000001">
    <property type="protein sequence ID" value="SUM72085.1"/>
    <property type="molecule type" value="Genomic_DNA"/>
</dbReference>
<keyword evidence="1" id="KW-0472">Membrane</keyword>
<protein>
    <submittedName>
        <fullName evidence="2">ABC transporter permease</fullName>
    </submittedName>
</protein>
<feature type="transmembrane region" description="Helical" evidence="1">
    <location>
        <begin position="42"/>
        <end position="65"/>
    </location>
</feature>
<dbReference type="Proteomes" id="UP000255425">
    <property type="component" value="Unassembled WGS sequence"/>
</dbReference>
<reference evidence="2 3" key="1">
    <citation type="submission" date="2018-06" db="EMBL/GenBank/DDBJ databases">
        <authorList>
            <consortium name="Pathogen Informatics"/>
            <person name="Doyle S."/>
        </authorList>
    </citation>
    <scope>NUCLEOTIDE SEQUENCE [LARGE SCALE GENOMIC DNA]</scope>
    <source>
        <strain evidence="2 3">NCTC11807</strain>
    </source>
</reference>
<keyword evidence="3" id="KW-1185">Reference proteome</keyword>
<sequence length="86" mass="10142">MTVFSLMNFCLLSFPLDMIKERSHGWYKRLMMTPLLSFQYYLVKIIKTMCQFLMAIIIFLCGSFLQGCSYDCFSMDILCLSFMDRG</sequence>
<dbReference type="AlphaFoldDB" id="A0A380H7B4"/>
<gene>
    <name evidence="2" type="ORF">NCTC11807_01734</name>
</gene>
<accession>A0A380H7B4</accession>
<keyword evidence="1" id="KW-1133">Transmembrane helix</keyword>